<protein>
    <submittedName>
        <fullName evidence="1">Uncharacterized protein</fullName>
    </submittedName>
</protein>
<keyword evidence="2" id="KW-1185">Reference proteome</keyword>
<evidence type="ECO:0000313" key="1">
    <source>
        <dbReference type="EMBL" id="SMP22653.1"/>
    </source>
</evidence>
<sequence length="30" mass="3623">MPFSVWRGLCRVLWRVKRISARKSKKFSEA</sequence>
<evidence type="ECO:0000313" key="2">
    <source>
        <dbReference type="Proteomes" id="UP001157961"/>
    </source>
</evidence>
<accession>A0ABY1NZZ4</accession>
<organism evidence="1 2">
    <name type="scientific">Shimia sagamensis</name>
    <dbReference type="NCBI Taxonomy" id="1566352"/>
    <lineage>
        <taxon>Bacteria</taxon>
        <taxon>Pseudomonadati</taxon>
        <taxon>Pseudomonadota</taxon>
        <taxon>Alphaproteobacteria</taxon>
        <taxon>Rhodobacterales</taxon>
        <taxon>Roseobacteraceae</taxon>
    </lineage>
</organism>
<name>A0ABY1NZZ4_9RHOB</name>
<comment type="caution">
    <text evidence="1">The sequence shown here is derived from an EMBL/GenBank/DDBJ whole genome shotgun (WGS) entry which is preliminary data.</text>
</comment>
<reference evidence="1 2" key="1">
    <citation type="submission" date="2017-05" db="EMBL/GenBank/DDBJ databases">
        <authorList>
            <person name="Varghese N."/>
            <person name="Submissions S."/>
        </authorList>
    </citation>
    <scope>NUCLEOTIDE SEQUENCE [LARGE SCALE GENOMIC DNA]</scope>
    <source>
        <strain evidence="1 2">DSM 29734</strain>
    </source>
</reference>
<dbReference type="Proteomes" id="UP001157961">
    <property type="component" value="Unassembled WGS sequence"/>
</dbReference>
<gene>
    <name evidence="1" type="ORF">SAMN06265373_104228</name>
</gene>
<dbReference type="EMBL" id="FXTY01000004">
    <property type="protein sequence ID" value="SMP22653.1"/>
    <property type="molecule type" value="Genomic_DNA"/>
</dbReference>
<proteinExistence type="predicted"/>